<dbReference type="OrthoDB" id="3540682at2"/>
<name>A0A7U9KUN9_9ACTN</name>
<proteinExistence type="predicted"/>
<gene>
    <name evidence="2" type="ORF">OEIGOIKO_03450</name>
</gene>
<reference evidence="2 3" key="1">
    <citation type="submission" date="2018-11" db="EMBL/GenBank/DDBJ databases">
        <title>Whole genome sequence of Streptomyces chrestomyceticus NBRC 13444(T).</title>
        <authorList>
            <person name="Komaki H."/>
            <person name="Tamura T."/>
        </authorList>
    </citation>
    <scope>NUCLEOTIDE SEQUENCE [LARGE SCALE GENOMIC DNA]</scope>
    <source>
        <strain evidence="2 3">NBRC 13444</strain>
    </source>
</reference>
<evidence type="ECO:0000256" key="1">
    <source>
        <dbReference type="SAM" id="SignalP"/>
    </source>
</evidence>
<comment type="caution">
    <text evidence="2">The sequence shown here is derived from an EMBL/GenBank/DDBJ whole genome shotgun (WGS) entry which is preliminary data.</text>
</comment>
<organism evidence="2 3">
    <name type="scientific">Streptomyces chrestomyceticus JCM 4735</name>
    <dbReference type="NCBI Taxonomy" id="1306181"/>
    <lineage>
        <taxon>Bacteria</taxon>
        <taxon>Bacillati</taxon>
        <taxon>Actinomycetota</taxon>
        <taxon>Actinomycetes</taxon>
        <taxon>Kitasatosporales</taxon>
        <taxon>Streptomycetaceae</taxon>
        <taxon>Streptomyces</taxon>
    </lineage>
</organism>
<feature type="chain" id="PRO_5031078026" evidence="1">
    <location>
        <begin position="23"/>
        <end position="129"/>
    </location>
</feature>
<feature type="signal peptide" evidence="1">
    <location>
        <begin position="1"/>
        <end position="22"/>
    </location>
</feature>
<dbReference type="RefSeq" id="WP_125045572.1">
    <property type="nucleotide sequence ID" value="NZ_BHZC01000001.1"/>
</dbReference>
<dbReference type="GeneID" id="95622360"/>
<evidence type="ECO:0000313" key="2">
    <source>
        <dbReference type="EMBL" id="GCD35704.1"/>
    </source>
</evidence>
<sequence>MTIVRRIAGVGLSTVAMVGAMAAFGPSAQAAPAITAGTSCVNTGSGSLCLSADPKGYNISYHKTRGGKAHADFNLVCDNGRWFGDEGSFYISAGQVRTYVFSVGSQGACRGKLIDKNSGGTWMTGKISR</sequence>
<keyword evidence="1" id="KW-0732">Signal</keyword>
<protein>
    <submittedName>
        <fullName evidence="2">Uncharacterized protein</fullName>
    </submittedName>
</protein>
<dbReference type="EMBL" id="BHZC01000001">
    <property type="protein sequence ID" value="GCD35704.1"/>
    <property type="molecule type" value="Genomic_DNA"/>
</dbReference>
<evidence type="ECO:0000313" key="3">
    <source>
        <dbReference type="Proteomes" id="UP000287830"/>
    </source>
</evidence>
<accession>A0A7U9KUN9</accession>
<dbReference type="AlphaFoldDB" id="A0A7U9KUN9"/>
<dbReference type="Proteomes" id="UP000287830">
    <property type="component" value="Unassembled WGS sequence"/>
</dbReference>